<keyword evidence="5 6" id="KW-0456">Lyase</keyword>
<name>A0A845LIM7_HELGE</name>
<feature type="binding site" evidence="6">
    <location>
        <position position="360"/>
    </location>
    <ligand>
        <name>[4Fe-4S] cluster</name>
        <dbReference type="ChEBI" id="CHEBI:49883"/>
    </ligand>
</feature>
<keyword evidence="1 6" id="KW-0004">4Fe-4S</keyword>
<dbReference type="InterPro" id="IPR018136">
    <property type="entry name" value="Aconitase_4Fe-4S_BS"/>
</dbReference>
<dbReference type="AlphaFoldDB" id="A0A845LIM7"/>
<dbReference type="InterPro" id="IPR033941">
    <property type="entry name" value="IPMI_cat"/>
</dbReference>
<dbReference type="PANTHER" id="PTHR43822:SF16">
    <property type="entry name" value="3-ISOPROPYLMALATE DEHYDRATASE LARGE SUBUNIT 2"/>
    <property type="match status" value="1"/>
</dbReference>
<dbReference type="HAMAP" id="MF_01027">
    <property type="entry name" value="LeuC_type2"/>
    <property type="match status" value="1"/>
</dbReference>
<dbReference type="GO" id="GO:0051539">
    <property type="term" value="F:4 iron, 4 sulfur cluster binding"/>
    <property type="evidence" value="ECO:0007669"/>
    <property type="project" value="UniProtKB-KW"/>
</dbReference>
<comment type="subunit">
    <text evidence="6">Heterodimer of LeuC and LeuD.</text>
</comment>
<protein>
    <recommendedName>
        <fullName evidence="6">3-isopropylmalate dehydratase large subunit</fullName>
        <ecNumber evidence="6">4.2.1.33</ecNumber>
    </recommendedName>
    <alternativeName>
        <fullName evidence="6">Alpha-IPM isomerase</fullName>
        <shortName evidence="6">IPMI</shortName>
    </alternativeName>
    <alternativeName>
        <fullName evidence="6">Isopropylmalate isomerase</fullName>
    </alternativeName>
</protein>
<dbReference type="SUPFAM" id="SSF53732">
    <property type="entry name" value="Aconitase iron-sulfur domain"/>
    <property type="match status" value="1"/>
</dbReference>
<dbReference type="NCBIfam" id="TIGR01343">
    <property type="entry name" value="hacA_fam"/>
    <property type="match status" value="1"/>
</dbReference>
<dbReference type="InterPro" id="IPR001030">
    <property type="entry name" value="Acoase/IPM_deHydtase_lsu_aba"/>
</dbReference>
<dbReference type="RefSeq" id="WP_161261268.1">
    <property type="nucleotide sequence ID" value="NZ_JAFBDC010000003.1"/>
</dbReference>
<evidence type="ECO:0000256" key="5">
    <source>
        <dbReference type="ARBA" id="ARBA00023239"/>
    </source>
</evidence>
<dbReference type="InterPro" id="IPR050067">
    <property type="entry name" value="IPM_dehydratase_rel_enz"/>
</dbReference>
<comment type="function">
    <text evidence="6">Catalyzes the isomerization between 2-isopropylmalate and 3-isopropylmalate, via the formation of 2-isopropylmaleate.</text>
</comment>
<reference evidence="8 9" key="1">
    <citation type="submission" date="2020-01" db="EMBL/GenBank/DDBJ databases">
        <title>Whole genome sequence of Heliobacterium gestii DSM 11169.</title>
        <authorList>
            <person name="Kyndt J.A."/>
            <person name="Meyer T.E."/>
        </authorList>
    </citation>
    <scope>NUCLEOTIDE SEQUENCE [LARGE SCALE GENOMIC DNA]</scope>
    <source>
        <strain evidence="8 9">DSM 11169</strain>
    </source>
</reference>
<keyword evidence="9" id="KW-1185">Reference proteome</keyword>
<evidence type="ECO:0000313" key="8">
    <source>
        <dbReference type="EMBL" id="MZP42716.1"/>
    </source>
</evidence>
<gene>
    <name evidence="6" type="primary">leuC</name>
    <name evidence="8" type="ORF">GTO89_06640</name>
</gene>
<dbReference type="PRINTS" id="PR00415">
    <property type="entry name" value="ACONITASE"/>
</dbReference>
<dbReference type="GO" id="GO:0003861">
    <property type="term" value="F:3-isopropylmalate dehydratase activity"/>
    <property type="evidence" value="ECO:0007669"/>
    <property type="project" value="UniProtKB-UniRule"/>
</dbReference>
<feature type="domain" description="Aconitase/3-isopropylmalate dehydratase large subunit alpha/beta/alpha" evidence="7">
    <location>
        <begin position="7"/>
        <end position="286"/>
    </location>
</feature>
<dbReference type="EMBL" id="WXEX01000004">
    <property type="protein sequence ID" value="MZP42716.1"/>
    <property type="molecule type" value="Genomic_DNA"/>
</dbReference>
<dbReference type="NCBIfam" id="TIGR02086">
    <property type="entry name" value="IPMI_arch"/>
    <property type="match status" value="1"/>
</dbReference>
<proteinExistence type="inferred from homology"/>
<dbReference type="PANTHER" id="PTHR43822">
    <property type="entry name" value="HOMOACONITASE, MITOCHONDRIAL-RELATED"/>
    <property type="match status" value="1"/>
</dbReference>
<dbReference type="Pfam" id="PF00330">
    <property type="entry name" value="Aconitase"/>
    <property type="match status" value="1"/>
</dbReference>
<evidence type="ECO:0000256" key="4">
    <source>
        <dbReference type="ARBA" id="ARBA00023014"/>
    </source>
</evidence>
<dbReference type="Proteomes" id="UP000471031">
    <property type="component" value="Unassembled WGS sequence"/>
</dbReference>
<evidence type="ECO:0000256" key="6">
    <source>
        <dbReference type="HAMAP-Rule" id="MF_01027"/>
    </source>
</evidence>
<evidence type="ECO:0000256" key="3">
    <source>
        <dbReference type="ARBA" id="ARBA00023004"/>
    </source>
</evidence>
<organism evidence="8 9">
    <name type="scientific">Heliomicrobium gestii</name>
    <name type="common">Heliobacterium gestii</name>
    <dbReference type="NCBI Taxonomy" id="2699"/>
    <lineage>
        <taxon>Bacteria</taxon>
        <taxon>Bacillati</taxon>
        <taxon>Bacillota</taxon>
        <taxon>Clostridia</taxon>
        <taxon>Eubacteriales</taxon>
        <taxon>Heliobacteriaceae</taxon>
        <taxon>Heliomicrobium</taxon>
    </lineage>
</organism>
<sequence>MGKTMAEKIFQAHNGGKEVKTGEIVFANVDLVMGTDATVPLAIGEFEKIGKAVFDPAKVVLVQDHFVPARDTNTANLSNQMRQFARKHGITHHVEVGRGGICHHYVPDSGLCNPGDLIIGADSHTTTYGAFGALGTGVGSTDFAAAMATGRLWFKVPPAIKVVLTGKKKKYVQGKDIILKLISMIGVDGAAYKSLEFTGPSLKHLDMADRITICNMAVEAGAKAGIFEVDDVTADYFKKYHKKKDILRLKADADAEYVQEIPISISDLEPLVAEPYLPSKVKGVKELQEIAVDQVFIGSCTNGRMEDMRQAAKILSKRRVHPDVRLIVIPGTYAILEEMAEEGIMETFIAAGASVQSPTCGPCCGGHTGILGDDEVCLSTSNRNFVGRMGSPSSRVYLANPAVAAASAVAGKIIHPEDLCNE</sequence>
<dbReference type="OrthoDB" id="9764318at2"/>
<evidence type="ECO:0000256" key="2">
    <source>
        <dbReference type="ARBA" id="ARBA00022723"/>
    </source>
</evidence>
<feature type="binding site" evidence="6">
    <location>
        <position position="363"/>
    </location>
    <ligand>
        <name>[4Fe-4S] cluster</name>
        <dbReference type="ChEBI" id="CHEBI:49883"/>
    </ligand>
</feature>
<keyword evidence="6" id="KW-0432">Leucine biosynthesis</keyword>
<dbReference type="InterPro" id="IPR015931">
    <property type="entry name" value="Acnase/IPM_dHydase_lsu_aba_1/3"/>
</dbReference>
<keyword evidence="2 6" id="KW-0479">Metal-binding</keyword>
<dbReference type="UniPathway" id="UPA00048">
    <property type="reaction ID" value="UER00071"/>
</dbReference>
<comment type="caution">
    <text evidence="8">The sequence shown here is derived from an EMBL/GenBank/DDBJ whole genome shotgun (WGS) entry which is preliminary data.</text>
</comment>
<dbReference type="Gene3D" id="3.30.499.10">
    <property type="entry name" value="Aconitase, domain 3"/>
    <property type="match status" value="2"/>
</dbReference>
<evidence type="ECO:0000256" key="1">
    <source>
        <dbReference type="ARBA" id="ARBA00022485"/>
    </source>
</evidence>
<dbReference type="InterPro" id="IPR006251">
    <property type="entry name" value="Homoacnase/IPMdehydase_lsu"/>
</dbReference>
<keyword evidence="4 6" id="KW-0411">Iron-sulfur</keyword>
<dbReference type="EC" id="4.2.1.33" evidence="6"/>
<accession>A0A845LIM7</accession>
<evidence type="ECO:0000313" key="9">
    <source>
        <dbReference type="Proteomes" id="UP000471031"/>
    </source>
</evidence>
<comment type="catalytic activity">
    <reaction evidence="6">
        <text>(2R,3S)-3-isopropylmalate = (2S)-2-isopropylmalate</text>
        <dbReference type="Rhea" id="RHEA:32287"/>
        <dbReference type="ChEBI" id="CHEBI:1178"/>
        <dbReference type="ChEBI" id="CHEBI:35121"/>
        <dbReference type="EC" id="4.2.1.33"/>
    </reaction>
</comment>
<dbReference type="GO" id="GO:0046872">
    <property type="term" value="F:metal ion binding"/>
    <property type="evidence" value="ECO:0007669"/>
    <property type="project" value="UniProtKB-KW"/>
</dbReference>
<dbReference type="CDD" id="cd01583">
    <property type="entry name" value="IPMI"/>
    <property type="match status" value="1"/>
</dbReference>
<comment type="cofactor">
    <cofactor evidence="6">
        <name>[4Fe-4S] cluster</name>
        <dbReference type="ChEBI" id="CHEBI:49883"/>
    </cofactor>
    <text evidence="6">Binds 1 [4Fe-4S] cluster per subunit.</text>
</comment>
<dbReference type="InterPro" id="IPR011826">
    <property type="entry name" value="HAcnase/IPMdehydase_lsu_prok"/>
</dbReference>
<dbReference type="PROSITE" id="PS00450">
    <property type="entry name" value="ACONITASE_1"/>
    <property type="match status" value="1"/>
</dbReference>
<dbReference type="GO" id="GO:0009098">
    <property type="term" value="P:L-leucine biosynthetic process"/>
    <property type="evidence" value="ECO:0007669"/>
    <property type="project" value="UniProtKB-UniRule"/>
</dbReference>
<dbReference type="InterPro" id="IPR036008">
    <property type="entry name" value="Aconitase_4Fe-4S_dom"/>
</dbReference>
<keyword evidence="3 6" id="KW-0408">Iron</keyword>
<comment type="pathway">
    <text evidence="6">Amino-acid biosynthesis; L-leucine biosynthesis; L-leucine from 3-methyl-2-oxobutanoate: step 2/4.</text>
</comment>
<dbReference type="NCBIfam" id="NF001614">
    <property type="entry name" value="PRK00402.1"/>
    <property type="match status" value="1"/>
</dbReference>
<keyword evidence="6" id="KW-0028">Amino-acid biosynthesis</keyword>
<keyword evidence="6" id="KW-0100">Branched-chain amino acid biosynthesis</keyword>
<evidence type="ECO:0000259" key="7">
    <source>
        <dbReference type="Pfam" id="PF00330"/>
    </source>
</evidence>
<feature type="binding site" evidence="6">
    <location>
        <position position="300"/>
    </location>
    <ligand>
        <name>[4Fe-4S] cluster</name>
        <dbReference type="ChEBI" id="CHEBI:49883"/>
    </ligand>
</feature>
<comment type="similarity">
    <text evidence="6">Belongs to the aconitase/IPM isomerase family. LeuC type 2 subfamily.</text>
</comment>